<feature type="compositionally biased region" description="Basic residues" evidence="1">
    <location>
        <begin position="307"/>
        <end position="319"/>
    </location>
</feature>
<name>A0A9J6D7M0_RHIMP</name>
<dbReference type="Proteomes" id="UP000821866">
    <property type="component" value="Chromosome 9"/>
</dbReference>
<keyword evidence="3" id="KW-1185">Reference proteome</keyword>
<comment type="caution">
    <text evidence="2">The sequence shown here is derived from an EMBL/GenBank/DDBJ whole genome shotgun (WGS) entry which is preliminary data.</text>
</comment>
<feature type="compositionally biased region" description="Basic and acidic residues" evidence="1">
    <location>
        <begin position="256"/>
        <end position="279"/>
    </location>
</feature>
<gene>
    <name evidence="2" type="ORF">HPB51_025617</name>
</gene>
<feature type="region of interest" description="Disordered" evidence="1">
    <location>
        <begin position="256"/>
        <end position="319"/>
    </location>
</feature>
<dbReference type="EMBL" id="JABSTU010000011">
    <property type="protein sequence ID" value="KAH8010182.1"/>
    <property type="molecule type" value="Genomic_DNA"/>
</dbReference>
<feature type="compositionally biased region" description="Basic and acidic residues" evidence="1">
    <location>
        <begin position="134"/>
        <end position="151"/>
    </location>
</feature>
<protein>
    <submittedName>
        <fullName evidence="2">Uncharacterized protein</fullName>
    </submittedName>
</protein>
<evidence type="ECO:0000256" key="1">
    <source>
        <dbReference type="SAM" id="MobiDB-lite"/>
    </source>
</evidence>
<feature type="compositionally biased region" description="Basic residues" evidence="1">
    <location>
        <begin position="122"/>
        <end position="133"/>
    </location>
</feature>
<reference evidence="2" key="2">
    <citation type="submission" date="2021-09" db="EMBL/GenBank/DDBJ databases">
        <authorList>
            <person name="Jia N."/>
            <person name="Wang J."/>
            <person name="Shi W."/>
            <person name="Du L."/>
            <person name="Sun Y."/>
            <person name="Zhan W."/>
            <person name="Jiang J."/>
            <person name="Wang Q."/>
            <person name="Zhang B."/>
            <person name="Ji P."/>
            <person name="Sakyi L.B."/>
            <person name="Cui X."/>
            <person name="Yuan T."/>
            <person name="Jiang B."/>
            <person name="Yang W."/>
            <person name="Lam T.T.-Y."/>
            <person name="Chang Q."/>
            <person name="Ding S."/>
            <person name="Wang X."/>
            <person name="Zhu J."/>
            <person name="Ruan X."/>
            <person name="Zhao L."/>
            <person name="Wei J."/>
            <person name="Que T."/>
            <person name="Du C."/>
            <person name="Cheng J."/>
            <person name="Dai P."/>
            <person name="Han X."/>
            <person name="Huang E."/>
            <person name="Gao Y."/>
            <person name="Liu J."/>
            <person name="Shao H."/>
            <person name="Ye R."/>
            <person name="Li L."/>
            <person name="Wei W."/>
            <person name="Wang X."/>
            <person name="Wang C."/>
            <person name="Huo Q."/>
            <person name="Li W."/>
            <person name="Guo W."/>
            <person name="Chen H."/>
            <person name="Chen S."/>
            <person name="Zhou L."/>
            <person name="Zhou L."/>
            <person name="Ni X."/>
            <person name="Tian J."/>
            <person name="Zhou Y."/>
            <person name="Sheng Y."/>
            <person name="Liu T."/>
            <person name="Pan Y."/>
            <person name="Xia L."/>
            <person name="Li J."/>
            <person name="Zhao F."/>
            <person name="Cao W."/>
        </authorList>
    </citation>
    <scope>NUCLEOTIDE SEQUENCE</scope>
    <source>
        <strain evidence="2">Rmic-2018</strain>
        <tissue evidence="2">Larvae</tissue>
    </source>
</reference>
<evidence type="ECO:0000313" key="2">
    <source>
        <dbReference type="EMBL" id="KAH8010182.1"/>
    </source>
</evidence>
<evidence type="ECO:0000313" key="3">
    <source>
        <dbReference type="Proteomes" id="UP000821866"/>
    </source>
</evidence>
<feature type="region of interest" description="Disordered" evidence="1">
    <location>
        <begin position="112"/>
        <end position="224"/>
    </location>
</feature>
<reference evidence="2" key="1">
    <citation type="journal article" date="2020" name="Cell">
        <title>Large-Scale Comparative Analyses of Tick Genomes Elucidate Their Genetic Diversity and Vector Capacities.</title>
        <authorList>
            <consortium name="Tick Genome and Microbiome Consortium (TIGMIC)"/>
            <person name="Jia N."/>
            <person name="Wang J."/>
            <person name="Shi W."/>
            <person name="Du L."/>
            <person name="Sun Y."/>
            <person name="Zhan W."/>
            <person name="Jiang J.F."/>
            <person name="Wang Q."/>
            <person name="Zhang B."/>
            <person name="Ji P."/>
            <person name="Bell-Sakyi L."/>
            <person name="Cui X.M."/>
            <person name="Yuan T.T."/>
            <person name="Jiang B.G."/>
            <person name="Yang W.F."/>
            <person name="Lam T.T."/>
            <person name="Chang Q.C."/>
            <person name="Ding S.J."/>
            <person name="Wang X.J."/>
            <person name="Zhu J.G."/>
            <person name="Ruan X.D."/>
            <person name="Zhao L."/>
            <person name="Wei J.T."/>
            <person name="Ye R.Z."/>
            <person name="Que T.C."/>
            <person name="Du C.H."/>
            <person name="Zhou Y.H."/>
            <person name="Cheng J.X."/>
            <person name="Dai P.F."/>
            <person name="Guo W.B."/>
            <person name="Han X.H."/>
            <person name="Huang E.J."/>
            <person name="Li L.F."/>
            <person name="Wei W."/>
            <person name="Gao Y.C."/>
            <person name="Liu J.Z."/>
            <person name="Shao H.Z."/>
            <person name="Wang X."/>
            <person name="Wang C.C."/>
            <person name="Yang T.C."/>
            <person name="Huo Q.B."/>
            <person name="Li W."/>
            <person name="Chen H.Y."/>
            <person name="Chen S.E."/>
            <person name="Zhou L.G."/>
            <person name="Ni X.B."/>
            <person name="Tian J.H."/>
            <person name="Sheng Y."/>
            <person name="Liu T."/>
            <person name="Pan Y.S."/>
            <person name="Xia L.Y."/>
            <person name="Li J."/>
            <person name="Zhao F."/>
            <person name="Cao W.C."/>
        </authorList>
    </citation>
    <scope>NUCLEOTIDE SEQUENCE</scope>
    <source>
        <strain evidence="2">Rmic-2018</strain>
    </source>
</reference>
<proteinExistence type="predicted"/>
<organism evidence="2 3">
    <name type="scientific">Rhipicephalus microplus</name>
    <name type="common">Cattle tick</name>
    <name type="synonym">Boophilus microplus</name>
    <dbReference type="NCBI Taxonomy" id="6941"/>
    <lineage>
        <taxon>Eukaryota</taxon>
        <taxon>Metazoa</taxon>
        <taxon>Ecdysozoa</taxon>
        <taxon>Arthropoda</taxon>
        <taxon>Chelicerata</taxon>
        <taxon>Arachnida</taxon>
        <taxon>Acari</taxon>
        <taxon>Parasitiformes</taxon>
        <taxon>Ixodida</taxon>
        <taxon>Ixodoidea</taxon>
        <taxon>Ixodidae</taxon>
        <taxon>Rhipicephalinae</taxon>
        <taxon>Rhipicephalus</taxon>
        <taxon>Boophilus</taxon>
    </lineage>
</organism>
<sequence>MFQDCYINYLEVKLEQLYCLLKANEVDKTPGLSTTPATAEPARVLFVRTATVMLSTTSKSPAYRNKSASVITGKNSQNITAGFHQKDPGREVVDLLLPFGDGLGEVHWRKATKRNQGGKQWNGKHKGPHRANFSRKENGKWARHTNHEVNSKHKKKYSERQVSKYGHVESAGHVTAIRGHRGGRPERTGGRNQYSSVRKRRNDSKQKRLPSETQGQGGRDRWKHVRDLVSEDYDNRLYQSATERRVENPWERYEHKKEQRESYVRDIYPRGSKTSDNRRYSRGRGVSSGHENKPASENAEGLFRPLYKSRSRSHRGGRE</sequence>
<accession>A0A9J6D7M0</accession>
<dbReference type="AlphaFoldDB" id="A0A9J6D7M0"/>